<dbReference type="SUPFAM" id="SSF55608">
    <property type="entry name" value="Homing endonucleases"/>
    <property type="match status" value="1"/>
</dbReference>
<reference evidence="2" key="1">
    <citation type="journal article" date="2009" name="BMC Evol. Biol.">
        <title>Phylogenomic analyses predict sistergroup relationship of nucleariids and fungi and paraphyly of zygomycetes with significant support.</title>
        <authorList>
            <person name="Liu Y."/>
            <person name="Steenkamp E.T."/>
            <person name="Brinkmann H."/>
            <person name="Forget L."/>
            <person name="Philippe H."/>
            <person name="Lang B.F."/>
        </authorList>
    </citation>
    <scope>NUCLEOTIDE SEQUENCE</scope>
    <source>
        <strain evidence="2">CCAP 1552/2</strain>
    </source>
</reference>
<dbReference type="GeneID" id="14659579"/>
<sequence length="265" mass="30932">RISIGYLKFINKFNYLFNNNSSRYKINNLCNSRYIFFPGTPMGPGRYIYLNINSPRAEGAGRNKKYYSTQASNTNNIIPSKEQINAITGLLLGDGCLRNPNSNRRKTGNYRLQFTFKAQVYAFICWLKFSIFPRAPWARGALKGLCTDNLPCPYPKENPTQYSFESRNLPFFTELHKIWYSYNSLTNKFIKLVPNNEFLNLYFNEVSLAHWIMGDGYYNNSEKTIVICSENFTYEDIIRLIKLLETKFGLIATPQKRKFRRPKKG</sequence>
<organism evidence="2">
    <name type="scientific">Nuclearia simplex</name>
    <dbReference type="NCBI Taxonomy" id="154970"/>
    <lineage>
        <taxon>Eukaryota</taxon>
        <taxon>Rotosphaerida</taxon>
        <taxon>Nucleariidae</taxon>
        <taxon>Nuclearia</taxon>
    </lineage>
</organism>
<keyword evidence="2" id="KW-0496">Mitochondrion</keyword>
<reference evidence="2" key="2">
    <citation type="submission" date="2012-12" db="EMBL/GenBank/DDBJ databases">
        <authorList>
            <person name="Lang B.F."/>
        </authorList>
    </citation>
    <scope>NUCLEOTIDE SEQUENCE</scope>
    <source>
        <strain evidence="2">CCAP 1552/2</strain>
    </source>
</reference>
<dbReference type="GO" id="GO:0004519">
    <property type="term" value="F:endonuclease activity"/>
    <property type="evidence" value="ECO:0007669"/>
    <property type="project" value="InterPro"/>
</dbReference>
<proteinExistence type="predicted"/>
<evidence type="ECO:0000259" key="1">
    <source>
        <dbReference type="Pfam" id="PF03161"/>
    </source>
</evidence>
<dbReference type="InterPro" id="IPR027434">
    <property type="entry name" value="Homing_endonucl"/>
</dbReference>
<gene>
    <name evidence="2" type="primary">orf265</name>
</gene>
<feature type="domain" description="Homing endonuclease LAGLIDADG" evidence="1">
    <location>
        <begin position="86"/>
        <end position="258"/>
    </location>
</feature>
<geneLocation type="mitochondrion" evidence="2"/>
<dbReference type="Pfam" id="PF03161">
    <property type="entry name" value="LAGLIDADG_2"/>
    <property type="match status" value="1"/>
</dbReference>
<accession>M1KFJ9</accession>
<dbReference type="RefSeq" id="YP_007476180.1">
    <property type="nucleotide sequence ID" value="NC_020369.1"/>
</dbReference>
<protein>
    <recommendedName>
        <fullName evidence="1">Homing endonuclease LAGLIDADG domain-containing protein</fullName>
    </recommendedName>
</protein>
<dbReference type="AlphaFoldDB" id="M1KFJ9"/>
<feature type="non-terminal residue" evidence="2">
    <location>
        <position position="1"/>
    </location>
</feature>
<dbReference type="EMBL" id="KC573039">
    <property type="protein sequence ID" value="AGE93680.1"/>
    <property type="molecule type" value="Genomic_DNA"/>
</dbReference>
<dbReference type="Gene3D" id="3.10.28.10">
    <property type="entry name" value="Homing endonucleases"/>
    <property type="match status" value="2"/>
</dbReference>
<evidence type="ECO:0000313" key="2">
    <source>
        <dbReference type="EMBL" id="AGE93680.1"/>
    </source>
</evidence>
<dbReference type="InterPro" id="IPR004860">
    <property type="entry name" value="LAGLIDADG_dom"/>
</dbReference>
<name>M1KFJ9_9EUKA</name>